<evidence type="ECO:0000313" key="1">
    <source>
        <dbReference type="EMBL" id="KKM06048.1"/>
    </source>
</evidence>
<name>A0A0F9K461_9ZZZZ</name>
<accession>A0A0F9K461</accession>
<comment type="caution">
    <text evidence="1">The sequence shown here is derived from an EMBL/GenBank/DDBJ whole genome shotgun (WGS) entry which is preliminary data.</text>
</comment>
<protein>
    <submittedName>
        <fullName evidence="1">Uncharacterized protein</fullName>
    </submittedName>
</protein>
<organism evidence="1">
    <name type="scientific">marine sediment metagenome</name>
    <dbReference type="NCBI Taxonomy" id="412755"/>
    <lineage>
        <taxon>unclassified sequences</taxon>
        <taxon>metagenomes</taxon>
        <taxon>ecological metagenomes</taxon>
    </lineage>
</organism>
<gene>
    <name evidence="1" type="ORF">LCGC14_1747870</name>
</gene>
<dbReference type="AlphaFoldDB" id="A0A0F9K461"/>
<dbReference type="EMBL" id="LAZR01016081">
    <property type="protein sequence ID" value="KKM06048.1"/>
    <property type="molecule type" value="Genomic_DNA"/>
</dbReference>
<sequence>MLRTITAKRNGLWAKVPIVPFEGQEAYKPSDKDTLRAKIEEHVAKREVLHYENGTPILKSKETPSLEETVDNIMKDIHLTYG</sequence>
<proteinExistence type="predicted"/>
<reference evidence="1" key="1">
    <citation type="journal article" date="2015" name="Nature">
        <title>Complex archaea that bridge the gap between prokaryotes and eukaryotes.</title>
        <authorList>
            <person name="Spang A."/>
            <person name="Saw J.H."/>
            <person name="Jorgensen S.L."/>
            <person name="Zaremba-Niedzwiedzka K."/>
            <person name="Martijn J."/>
            <person name="Lind A.E."/>
            <person name="van Eijk R."/>
            <person name="Schleper C."/>
            <person name="Guy L."/>
            <person name="Ettema T.J."/>
        </authorList>
    </citation>
    <scope>NUCLEOTIDE SEQUENCE</scope>
</reference>